<evidence type="ECO:0000313" key="7">
    <source>
        <dbReference type="EMBL" id="MDB9138624.1"/>
    </source>
</evidence>
<dbReference type="Proteomes" id="UP000432516">
    <property type="component" value="Unassembled WGS sequence"/>
</dbReference>
<dbReference type="FunFam" id="3.20.20.10:FF:000018">
    <property type="entry name" value="Pyridoxal phosphate homeostasis protein"/>
    <property type="match status" value="1"/>
</dbReference>
<dbReference type="Proteomes" id="UP000463337">
    <property type="component" value="Unassembled WGS sequence"/>
</dbReference>
<dbReference type="EMBL" id="JAQMPX010000065">
    <property type="protein sequence ID" value="MDB9138624.1"/>
    <property type="molecule type" value="Genomic_DNA"/>
</dbReference>
<dbReference type="NCBIfam" id="TIGR00044">
    <property type="entry name" value="YggS family pyridoxal phosphate-dependent enzyme"/>
    <property type="match status" value="1"/>
</dbReference>
<dbReference type="EMBL" id="NFJX01000027">
    <property type="protein sequence ID" value="OUP14782.1"/>
    <property type="molecule type" value="Genomic_DNA"/>
</dbReference>
<dbReference type="GO" id="GO:0030170">
    <property type="term" value="F:pyridoxal phosphate binding"/>
    <property type="evidence" value="ECO:0007669"/>
    <property type="project" value="UniProtKB-UniRule"/>
</dbReference>
<evidence type="ECO:0000313" key="14">
    <source>
        <dbReference type="Proteomes" id="UP000432516"/>
    </source>
</evidence>
<accession>A0A173VJ40</accession>
<dbReference type="InterPro" id="IPR029066">
    <property type="entry name" value="PLP-binding_barrel"/>
</dbReference>
<reference evidence="14 15" key="4">
    <citation type="journal article" date="2019" name="Nat. Med.">
        <title>A library of human gut bacterial isolates paired with longitudinal multiomics data enables mechanistic microbiome research.</title>
        <authorList>
            <person name="Poyet M."/>
            <person name="Groussin M."/>
            <person name="Gibbons S.M."/>
            <person name="Avila-Pacheco J."/>
            <person name="Jiang X."/>
            <person name="Kearney S.M."/>
            <person name="Perrotta A.R."/>
            <person name="Berdy B."/>
            <person name="Zhao S."/>
            <person name="Lieberman T.D."/>
            <person name="Swanson P.K."/>
            <person name="Smith M."/>
            <person name="Roesemann S."/>
            <person name="Alexander J.E."/>
            <person name="Rich S.A."/>
            <person name="Livny J."/>
            <person name="Vlamakis H."/>
            <person name="Clish C."/>
            <person name="Bullock K."/>
            <person name="Deik A."/>
            <person name="Scott J."/>
            <person name="Pierce K.A."/>
            <person name="Xavier R.J."/>
            <person name="Alm E.J."/>
        </authorList>
    </citation>
    <scope>NUCLEOTIDE SEQUENCE [LARGE SCALE GENOMIC DNA]</scope>
    <source>
        <strain evidence="9 14">BIOML-A2</strain>
        <strain evidence="8 15">BIOML-A41</strain>
    </source>
</reference>
<dbReference type="EMBL" id="WKNE01000027">
    <property type="protein sequence ID" value="MRZ57041.1"/>
    <property type="molecule type" value="Genomic_DNA"/>
</dbReference>
<dbReference type="PROSITE" id="PS01211">
    <property type="entry name" value="UPF0001"/>
    <property type="match status" value="1"/>
</dbReference>
<evidence type="ECO:0000313" key="6">
    <source>
        <dbReference type="EMBL" id="CUN27193.1"/>
    </source>
</evidence>
<feature type="domain" description="Alanine racemase N-terminal" evidence="5">
    <location>
        <begin position="3"/>
        <end position="220"/>
    </location>
</feature>
<dbReference type="CDD" id="cd00635">
    <property type="entry name" value="PLPDE_III_YBL036c_like"/>
    <property type="match status" value="1"/>
</dbReference>
<gene>
    <name evidence="10" type="ORF">B5F32_19550</name>
    <name evidence="6" type="ORF">ERS852429_03134</name>
    <name evidence="11" type="ORF">FSA05_22980</name>
    <name evidence="8" type="ORF">GKD59_20445</name>
    <name evidence="9" type="ORF">GKD68_20330</name>
    <name evidence="7" type="ORF">PN612_08880</name>
</gene>
<reference evidence="12" key="2">
    <citation type="submission" date="2017-04" db="EMBL/GenBank/DDBJ databases">
        <title>Function of individual gut microbiota members based on whole genome sequencing of pure cultures obtained from chicken caecum.</title>
        <authorList>
            <person name="Medvecky M."/>
            <person name="Cejkova D."/>
            <person name="Polansky O."/>
            <person name="Karasova D."/>
            <person name="Kubasova T."/>
            <person name="Cizek A."/>
            <person name="Rychlik I."/>
        </authorList>
    </citation>
    <scope>NUCLEOTIDE SEQUENCE [LARGE SCALE GENOMIC DNA]</scope>
    <source>
        <strain evidence="12">An199</strain>
    </source>
</reference>
<evidence type="ECO:0000313" key="10">
    <source>
        <dbReference type="EMBL" id="OUP14782.1"/>
    </source>
</evidence>
<protein>
    <recommendedName>
        <fullName evidence="2">Pyridoxal phosphate homeostasis protein</fullName>
        <shortName evidence="2">PLP homeostasis protein</shortName>
    </recommendedName>
</protein>
<organism evidence="6">
    <name type="scientific">Parabacteroides distasonis</name>
    <dbReference type="NCBI Taxonomy" id="823"/>
    <lineage>
        <taxon>Bacteria</taxon>
        <taxon>Pseudomonadati</taxon>
        <taxon>Bacteroidota</taxon>
        <taxon>Bacteroidia</taxon>
        <taxon>Bacteroidales</taxon>
        <taxon>Tannerellaceae</taxon>
        <taxon>Parabacteroides</taxon>
    </lineage>
</organism>
<dbReference type="RefSeq" id="WP_022193158.1">
    <property type="nucleotide sequence ID" value="NZ_AP019729.1"/>
</dbReference>
<dbReference type="SUPFAM" id="SSF51419">
    <property type="entry name" value="PLP-binding barrel"/>
    <property type="match status" value="1"/>
</dbReference>
<dbReference type="InterPro" id="IPR011078">
    <property type="entry name" value="PyrdxlP_homeostasis"/>
</dbReference>
<comment type="similarity">
    <text evidence="2 4">Belongs to the pyridoxal phosphate-binding protein YggS/PROSC family.</text>
</comment>
<evidence type="ECO:0000313" key="11">
    <source>
        <dbReference type="EMBL" id="TWV57589.1"/>
    </source>
</evidence>
<evidence type="ECO:0000313" key="13">
    <source>
        <dbReference type="Proteomes" id="UP000315827"/>
    </source>
</evidence>
<evidence type="ECO:0000256" key="4">
    <source>
        <dbReference type="RuleBase" id="RU004514"/>
    </source>
</evidence>
<dbReference type="Proteomes" id="UP000195950">
    <property type="component" value="Unassembled WGS sequence"/>
</dbReference>
<sequence length="222" mass="25214">MSIAQNIVQLKTSLPQGVTLVAVSKFHPVEALWEAYNAGQRVFGESRAQELSAKQKVLPEDIEWHFIGPLQSNKVKDIAPFIHLIHSIDSLKLLAEVNKQAKKHDRTIRVLLEIHVAQEESKHGLSPEECKELLRDESLAEFQHIRICGLMGMATNTDDTGLIREEFRKIHDLFIELKETLCKDNVDFKEISMGMSHDYPIAIQEGSTLIRVGTSIFGEREY</sequence>
<dbReference type="EMBL" id="VOHW01000027">
    <property type="protein sequence ID" value="TWV57589.1"/>
    <property type="molecule type" value="Genomic_DNA"/>
</dbReference>
<evidence type="ECO:0000313" key="9">
    <source>
        <dbReference type="EMBL" id="MRZ57041.1"/>
    </source>
</evidence>
<dbReference type="InterPro" id="IPR001608">
    <property type="entry name" value="Ala_racemase_N"/>
</dbReference>
<evidence type="ECO:0000313" key="12">
    <source>
        <dbReference type="Proteomes" id="UP000195950"/>
    </source>
</evidence>
<reference evidence="10" key="3">
    <citation type="journal article" date="2018" name="BMC Genomics">
        <title>Whole genome sequencing and function prediction of 133 gut anaerobes isolated from chicken caecum in pure cultures.</title>
        <authorList>
            <person name="Medvecky M."/>
            <person name="Cejkova D."/>
            <person name="Polansky O."/>
            <person name="Karasova D."/>
            <person name="Kubasova T."/>
            <person name="Cizek A."/>
            <person name="Rychlik I."/>
        </authorList>
    </citation>
    <scope>NUCLEOTIDE SEQUENCE</scope>
    <source>
        <strain evidence="10">An199</strain>
    </source>
</reference>
<evidence type="ECO:0000256" key="1">
    <source>
        <dbReference type="ARBA" id="ARBA00022898"/>
    </source>
</evidence>
<proteinExistence type="inferred from homology"/>
<feature type="modified residue" description="N6-(pyridoxal phosphate)lysine" evidence="2 3">
    <location>
        <position position="25"/>
    </location>
</feature>
<dbReference type="EMBL" id="CYXP01000007">
    <property type="protein sequence ID" value="CUN27193.1"/>
    <property type="molecule type" value="Genomic_DNA"/>
</dbReference>
<evidence type="ECO:0000313" key="8">
    <source>
        <dbReference type="EMBL" id="MRY60224.1"/>
    </source>
</evidence>
<reference evidence="7" key="6">
    <citation type="submission" date="2023-01" db="EMBL/GenBank/DDBJ databases">
        <title>Human gut microbiome strain richness.</title>
        <authorList>
            <person name="Chen-Liaw A."/>
        </authorList>
    </citation>
    <scope>NUCLEOTIDE SEQUENCE</scope>
    <source>
        <strain evidence="7">D35st1_E5_D35t1_190705</strain>
    </source>
</reference>
<dbReference type="Proteomes" id="UP000315827">
    <property type="component" value="Unassembled WGS sequence"/>
</dbReference>
<evidence type="ECO:0000259" key="5">
    <source>
        <dbReference type="Pfam" id="PF01168"/>
    </source>
</evidence>
<dbReference type="HAMAP" id="MF_02087">
    <property type="entry name" value="PLP_homeostasis"/>
    <property type="match status" value="1"/>
</dbReference>
<comment type="function">
    <text evidence="2">Pyridoxal 5'-phosphate (PLP)-binding protein, which is involved in PLP homeostasis.</text>
</comment>
<dbReference type="EMBL" id="WKLT01000027">
    <property type="protein sequence ID" value="MRY60224.1"/>
    <property type="molecule type" value="Genomic_DNA"/>
</dbReference>
<comment type="cofactor">
    <cofactor evidence="3">
        <name>pyridoxal 5'-phosphate</name>
        <dbReference type="ChEBI" id="CHEBI:597326"/>
    </cofactor>
</comment>
<dbReference type="PIRSF" id="PIRSF004848">
    <property type="entry name" value="YBL036c_PLPDEIII"/>
    <property type="match status" value="1"/>
</dbReference>
<dbReference type="GeneID" id="93525087"/>
<evidence type="ECO:0000256" key="3">
    <source>
        <dbReference type="PIRSR" id="PIRSR004848-1"/>
    </source>
</evidence>
<dbReference type="PANTHER" id="PTHR10146">
    <property type="entry name" value="PROLINE SYNTHETASE CO-TRANSCRIBED BACTERIAL HOMOLOG PROTEIN"/>
    <property type="match status" value="1"/>
</dbReference>
<dbReference type="Proteomes" id="UP001211522">
    <property type="component" value="Unassembled WGS sequence"/>
</dbReference>
<dbReference type="Gene3D" id="3.20.20.10">
    <property type="entry name" value="Alanine racemase"/>
    <property type="match status" value="1"/>
</dbReference>
<reference evidence="6" key="1">
    <citation type="submission" date="2015-09" db="EMBL/GenBank/DDBJ databases">
        <authorList>
            <consortium name="Pathogen Informatics"/>
        </authorList>
    </citation>
    <scope>NUCLEOTIDE SEQUENCE [LARGE SCALE GENOMIC DNA]</scope>
    <source>
        <strain evidence="6">2789STDY5608872</strain>
    </source>
</reference>
<name>A0A173VJ40_PARDI</name>
<dbReference type="PANTHER" id="PTHR10146:SF14">
    <property type="entry name" value="PYRIDOXAL PHOSPHATE HOMEOSTASIS PROTEIN"/>
    <property type="match status" value="1"/>
</dbReference>
<evidence type="ECO:0000313" key="15">
    <source>
        <dbReference type="Proteomes" id="UP000463337"/>
    </source>
</evidence>
<dbReference type="AlphaFoldDB" id="A0A173VJ40"/>
<dbReference type="Proteomes" id="UP000095591">
    <property type="component" value="Unassembled WGS sequence"/>
</dbReference>
<evidence type="ECO:0000256" key="2">
    <source>
        <dbReference type="HAMAP-Rule" id="MF_02087"/>
    </source>
</evidence>
<reference evidence="11 13" key="5">
    <citation type="submission" date="2019-07" db="EMBL/GenBank/DDBJ databases">
        <title>Genome sequencing of Parabacteroides distasonis iSURF_7.</title>
        <authorList>
            <person name="Degefu H.N."/>
            <person name="Ruoff K.L."/>
            <person name="Price C.E."/>
            <person name="Valls R.A."/>
            <person name="O'Toole G.A."/>
        </authorList>
    </citation>
    <scope>NUCLEOTIDE SEQUENCE [LARGE SCALE GENOMIC DNA]</scope>
    <source>
        <strain evidence="11 13">CFPLTA003_1B</strain>
    </source>
</reference>
<keyword evidence="1 2" id="KW-0663">Pyridoxal phosphate</keyword>
<dbReference type="Pfam" id="PF01168">
    <property type="entry name" value="Ala_racemase_N"/>
    <property type="match status" value="1"/>
</dbReference>